<feature type="non-terminal residue" evidence="1">
    <location>
        <position position="84"/>
    </location>
</feature>
<dbReference type="EMBL" id="GAYW01000069">
    <property type="protein sequence ID" value="JAI08909.1"/>
    <property type="molecule type" value="Transcribed_RNA"/>
</dbReference>
<sequence>ARGASFRAHVGLAPKLALFLHAPLCPCFRLGRFPLTPKTGYATRYPVGSVNMSSDLTAALSAFTVGLYKVLLSENSHQNIVVSP</sequence>
<evidence type="ECO:0000313" key="1">
    <source>
        <dbReference type="EMBL" id="JAI08909.1"/>
    </source>
</evidence>
<accession>A0A0E9Y364</accession>
<organism evidence="1">
    <name type="scientific">Amblyomma americanum</name>
    <name type="common">Lone star tick</name>
    <dbReference type="NCBI Taxonomy" id="6943"/>
    <lineage>
        <taxon>Eukaryota</taxon>
        <taxon>Metazoa</taxon>
        <taxon>Ecdysozoa</taxon>
        <taxon>Arthropoda</taxon>
        <taxon>Chelicerata</taxon>
        <taxon>Arachnida</taxon>
        <taxon>Acari</taxon>
        <taxon>Parasitiformes</taxon>
        <taxon>Ixodida</taxon>
        <taxon>Ixodoidea</taxon>
        <taxon>Ixodidae</taxon>
        <taxon>Amblyomminae</taxon>
        <taxon>Amblyomma</taxon>
    </lineage>
</organism>
<protein>
    <submittedName>
        <fullName evidence="1">Serine protease inhibitor</fullName>
    </submittedName>
</protein>
<dbReference type="AlphaFoldDB" id="A0A0E9Y364"/>
<dbReference type="SUPFAM" id="SSF56574">
    <property type="entry name" value="Serpins"/>
    <property type="match status" value="1"/>
</dbReference>
<proteinExistence type="predicted"/>
<reference evidence="1" key="1">
    <citation type="submission" date="2014-02" db="EMBL/GenBank/DDBJ databases">
        <title>Comparative bioinformatics, temporal and spatial expression analyses of Ixodes scapularis organic anion transporting polypeptides.</title>
        <authorList>
            <person name="Radulovic Z."/>
            <person name="Porter L."/>
            <person name="Kim T."/>
            <person name="Mulenga A."/>
        </authorList>
    </citation>
    <scope>NUCLEOTIDE SEQUENCE</scope>
</reference>
<feature type="non-terminal residue" evidence="1">
    <location>
        <position position="1"/>
    </location>
</feature>
<reference evidence="1" key="2">
    <citation type="submission" date="2014-02" db="EMBL/GenBank/DDBJ databases">
        <title>Intra- and inter-species comparative analysis of male and female Amblyomma americanum serine protease inhibitors (serpins).</title>
        <authorList>
            <person name="Porter L."/>
            <person name="Kim T."/>
            <person name="Radulovic Z."/>
            <person name="Braz G."/>
            <person name="Vaz I.D.S.Jr."/>
            <person name="Mulenga A."/>
        </authorList>
    </citation>
    <scope>NUCLEOTIDE SEQUENCE</scope>
</reference>
<name>A0A0E9Y364_AMBAM</name>
<dbReference type="InterPro" id="IPR036186">
    <property type="entry name" value="Serpin_sf"/>
</dbReference>